<evidence type="ECO:0000256" key="3">
    <source>
        <dbReference type="ARBA" id="ARBA00012239"/>
    </source>
</evidence>
<dbReference type="Pfam" id="PF00266">
    <property type="entry name" value="Aminotran_5"/>
    <property type="match status" value="1"/>
</dbReference>
<dbReference type="GO" id="GO:0031071">
    <property type="term" value="F:cysteine desulfurase activity"/>
    <property type="evidence" value="ECO:0007669"/>
    <property type="project" value="UniProtKB-EC"/>
</dbReference>
<evidence type="ECO:0000313" key="8">
    <source>
        <dbReference type="Proteomes" id="UP000017081"/>
    </source>
</evidence>
<accession>U7V713</accession>
<dbReference type="HOGENOM" id="CLU_003433_2_4_0"/>
<dbReference type="InterPro" id="IPR015421">
    <property type="entry name" value="PyrdxlP-dep_Trfase_major"/>
</dbReference>
<dbReference type="InterPro" id="IPR010969">
    <property type="entry name" value="Cys_dSase-rel_unknwn_funct"/>
</dbReference>
<comment type="caution">
    <text evidence="7">The sequence shown here is derived from an EMBL/GenBank/DDBJ whole genome shotgun (WGS) entry which is preliminary data.</text>
</comment>
<dbReference type="InterPro" id="IPR016454">
    <property type="entry name" value="Cysteine_dSase"/>
</dbReference>
<reference evidence="7 8" key="1">
    <citation type="submission" date="2013-08" db="EMBL/GenBank/DDBJ databases">
        <authorList>
            <person name="Weinstock G."/>
            <person name="Sodergren E."/>
            <person name="Wylie T."/>
            <person name="Fulton L."/>
            <person name="Fulton R."/>
            <person name="Fronick C."/>
            <person name="O'Laughlin M."/>
            <person name="Godfrey J."/>
            <person name="Miner T."/>
            <person name="Herter B."/>
            <person name="Appelbaum E."/>
            <person name="Cordes M."/>
            <person name="Lek S."/>
            <person name="Wollam A."/>
            <person name="Pepin K.H."/>
            <person name="Palsikar V.B."/>
            <person name="Mitreva M."/>
            <person name="Wilson R.K."/>
        </authorList>
    </citation>
    <scope>NUCLEOTIDE SEQUENCE [LARGE SCALE GENOMIC DNA]</scope>
    <source>
        <strain evidence="7 8">ATCC BAA-474</strain>
    </source>
</reference>
<protein>
    <recommendedName>
        <fullName evidence="3">cysteine desulfurase</fullName>
        <ecNumber evidence="3">2.8.1.7</ecNumber>
    </recommendedName>
</protein>
<dbReference type="EC" id="2.8.1.7" evidence="3"/>
<keyword evidence="4" id="KW-0663">Pyridoxal phosphate</keyword>
<dbReference type="RefSeq" id="WP_023052021.1">
    <property type="nucleotide sequence ID" value="NZ_CP173065.2"/>
</dbReference>
<comment type="cofactor">
    <cofactor evidence="1">
        <name>pyridoxal 5'-phosphate</name>
        <dbReference type="ChEBI" id="CHEBI:597326"/>
    </cofactor>
</comment>
<dbReference type="eggNOG" id="COG0520">
    <property type="taxonomic scope" value="Bacteria"/>
</dbReference>
<dbReference type="PANTHER" id="PTHR43586:SF4">
    <property type="entry name" value="ISOPENICILLIN N EPIMERASE"/>
    <property type="match status" value="1"/>
</dbReference>
<comment type="catalytic activity">
    <reaction evidence="5">
        <text>(sulfur carrier)-H + L-cysteine = (sulfur carrier)-SH + L-alanine</text>
        <dbReference type="Rhea" id="RHEA:43892"/>
        <dbReference type="Rhea" id="RHEA-COMP:14737"/>
        <dbReference type="Rhea" id="RHEA-COMP:14739"/>
        <dbReference type="ChEBI" id="CHEBI:29917"/>
        <dbReference type="ChEBI" id="CHEBI:35235"/>
        <dbReference type="ChEBI" id="CHEBI:57972"/>
        <dbReference type="ChEBI" id="CHEBI:64428"/>
        <dbReference type="EC" id="2.8.1.7"/>
    </reaction>
</comment>
<gene>
    <name evidence="7" type="ORF">HMPREF0202_02492</name>
</gene>
<dbReference type="EMBL" id="AXZF01000126">
    <property type="protein sequence ID" value="ERT66929.1"/>
    <property type="molecule type" value="Genomic_DNA"/>
</dbReference>
<keyword evidence="8" id="KW-1185">Reference proteome</keyword>
<sequence>MKNYYFDNSATSSPKPEAVYKAVEIGLREYNANPGRAGHRKAVEAGRKIYEVREKIAKFFNVKNSLNIAFTANATESLNFAIKGGIPQNSHVITTNFEHNSVLRPLFYMQDEKNIKLTFVNTYDEIEKNITSETKAVVINHISNVNGTIQNIEEIGKICKKHNLLFILDASQSAGYSYIDMEKHNISILCLTGHKSLFGIQGIGAICLRDNVKIEPILEGGTGSFSKLSRQPKEMPELLEAGTINTPGVISLGAGIDFINEMGLDKIREHENRLTKRFIDGLKDIEKIKIYKSLTEEQGPVVSLNIDGVDSGDLAQILDEEFGIFVRPGFHCAPLAHKVIGTYETGTVRFSFGYFNTDEEIEFALSTLENIALQI</sequence>
<dbReference type="Proteomes" id="UP000017081">
    <property type="component" value="Unassembled WGS sequence"/>
</dbReference>
<proteinExistence type="inferred from homology"/>
<evidence type="ECO:0000256" key="4">
    <source>
        <dbReference type="ARBA" id="ARBA00022898"/>
    </source>
</evidence>
<dbReference type="InterPro" id="IPR015424">
    <property type="entry name" value="PyrdxlP-dep_Trfase"/>
</dbReference>
<feature type="domain" description="Aminotransferase class V" evidence="6">
    <location>
        <begin position="5"/>
        <end position="362"/>
    </location>
</feature>
<dbReference type="PANTHER" id="PTHR43586">
    <property type="entry name" value="CYSTEINE DESULFURASE"/>
    <property type="match status" value="1"/>
</dbReference>
<dbReference type="SUPFAM" id="SSF53383">
    <property type="entry name" value="PLP-dependent transferases"/>
    <property type="match status" value="1"/>
</dbReference>
<dbReference type="PATRIC" id="fig|1319815.3.peg.2392"/>
<dbReference type="Gene3D" id="3.40.640.10">
    <property type="entry name" value="Type I PLP-dependent aspartate aminotransferase-like (Major domain)"/>
    <property type="match status" value="1"/>
</dbReference>
<evidence type="ECO:0000259" key="6">
    <source>
        <dbReference type="Pfam" id="PF00266"/>
    </source>
</evidence>
<name>U7V713_9FUSO</name>
<evidence type="ECO:0000256" key="5">
    <source>
        <dbReference type="ARBA" id="ARBA00050776"/>
    </source>
</evidence>
<evidence type="ECO:0000256" key="2">
    <source>
        <dbReference type="ARBA" id="ARBA00010447"/>
    </source>
</evidence>
<dbReference type="AlphaFoldDB" id="U7V713"/>
<evidence type="ECO:0000313" key="7">
    <source>
        <dbReference type="EMBL" id="ERT66929.1"/>
    </source>
</evidence>
<dbReference type="STRING" id="1319815.HMPREF0202_02492"/>
<comment type="similarity">
    <text evidence="2">Belongs to the class-V pyridoxal-phosphate-dependent aminotransferase family. Csd subfamily.</text>
</comment>
<dbReference type="NCBIfam" id="TIGR01977">
    <property type="entry name" value="am_tr_V_EF2568"/>
    <property type="match status" value="1"/>
</dbReference>
<organism evidence="7 8">
    <name type="scientific">Cetobacterium somerae ATCC BAA-474</name>
    <dbReference type="NCBI Taxonomy" id="1319815"/>
    <lineage>
        <taxon>Bacteria</taxon>
        <taxon>Fusobacteriati</taxon>
        <taxon>Fusobacteriota</taxon>
        <taxon>Fusobacteriia</taxon>
        <taxon>Fusobacteriales</taxon>
        <taxon>Fusobacteriaceae</taxon>
        <taxon>Cetobacterium</taxon>
    </lineage>
</organism>
<dbReference type="PIRSF" id="PIRSF005572">
    <property type="entry name" value="NifS"/>
    <property type="match status" value="1"/>
</dbReference>
<evidence type="ECO:0000256" key="1">
    <source>
        <dbReference type="ARBA" id="ARBA00001933"/>
    </source>
</evidence>
<dbReference type="InterPro" id="IPR015422">
    <property type="entry name" value="PyrdxlP-dep_Trfase_small"/>
</dbReference>
<dbReference type="Gene3D" id="3.90.1150.10">
    <property type="entry name" value="Aspartate Aminotransferase, domain 1"/>
    <property type="match status" value="1"/>
</dbReference>
<dbReference type="InterPro" id="IPR000192">
    <property type="entry name" value="Aminotrans_V_dom"/>
</dbReference>